<feature type="region of interest" description="Disordered" evidence="1">
    <location>
        <begin position="1"/>
        <end position="29"/>
    </location>
</feature>
<dbReference type="Proteomes" id="UP000076830">
    <property type="component" value="Chromosome"/>
</dbReference>
<evidence type="ECO:0000313" key="2">
    <source>
        <dbReference type="EMBL" id="ANB16479.1"/>
    </source>
</evidence>
<organism evidence="2 3">
    <name type="scientific">Dokdonella koreensis DS-123</name>
    <dbReference type="NCBI Taxonomy" id="1300342"/>
    <lineage>
        <taxon>Bacteria</taxon>
        <taxon>Pseudomonadati</taxon>
        <taxon>Pseudomonadota</taxon>
        <taxon>Gammaproteobacteria</taxon>
        <taxon>Lysobacterales</taxon>
        <taxon>Rhodanobacteraceae</taxon>
        <taxon>Dokdonella</taxon>
    </lineage>
</organism>
<gene>
    <name evidence="2" type="ORF">I596_442</name>
</gene>
<protein>
    <submittedName>
        <fullName evidence="2">Uncharacterized protein</fullName>
    </submittedName>
</protein>
<feature type="region of interest" description="Disordered" evidence="1">
    <location>
        <begin position="49"/>
        <end position="90"/>
    </location>
</feature>
<evidence type="ECO:0000256" key="1">
    <source>
        <dbReference type="SAM" id="MobiDB-lite"/>
    </source>
</evidence>
<dbReference type="KEGG" id="dko:I596_442"/>
<proteinExistence type="predicted"/>
<name>A0A167GEU1_9GAMM</name>
<dbReference type="EMBL" id="CP015249">
    <property type="protein sequence ID" value="ANB16479.1"/>
    <property type="molecule type" value="Genomic_DNA"/>
</dbReference>
<sequence length="90" mass="8983">MAVPAGARRGRRASACGGDGPKDGIRASPARSGTVIVWSGNPASVAQLTLSSPSRPRTPRCVKAPAPRDAVPGRRSGPAGHHAAAGHDGD</sequence>
<accession>A0A167GEU1</accession>
<reference evidence="2 3" key="1">
    <citation type="submission" date="2016-04" db="EMBL/GenBank/DDBJ databases">
        <title>Complete genome sequence of Dokdonella koreensis DS-123T.</title>
        <authorList>
            <person name="Kim J.F."/>
            <person name="Lee H."/>
            <person name="Kwak M.-J."/>
        </authorList>
    </citation>
    <scope>NUCLEOTIDE SEQUENCE [LARGE SCALE GENOMIC DNA]</scope>
    <source>
        <strain evidence="2 3">DS-123</strain>
    </source>
</reference>
<evidence type="ECO:0000313" key="3">
    <source>
        <dbReference type="Proteomes" id="UP000076830"/>
    </source>
</evidence>
<dbReference type="AlphaFoldDB" id="A0A167GEU1"/>
<keyword evidence="3" id="KW-1185">Reference proteome</keyword>